<dbReference type="PROSITE" id="PS00455">
    <property type="entry name" value="AMP_BINDING"/>
    <property type="match status" value="1"/>
</dbReference>
<dbReference type="Gene3D" id="3.40.50.12780">
    <property type="entry name" value="N-terminal domain of ligase-like"/>
    <property type="match status" value="1"/>
</dbReference>
<dbReference type="InterPro" id="IPR045851">
    <property type="entry name" value="AMP-bd_C_sf"/>
</dbReference>
<dbReference type="Proteomes" id="UP001589788">
    <property type="component" value="Unassembled WGS sequence"/>
</dbReference>
<dbReference type="InterPro" id="IPR025110">
    <property type="entry name" value="AMP-bd_C"/>
</dbReference>
<organism evidence="3 4">
    <name type="scientific">Aciditerrimonas ferrireducens</name>
    <dbReference type="NCBI Taxonomy" id="667306"/>
    <lineage>
        <taxon>Bacteria</taxon>
        <taxon>Bacillati</taxon>
        <taxon>Actinomycetota</taxon>
        <taxon>Acidimicrobiia</taxon>
        <taxon>Acidimicrobiales</taxon>
        <taxon>Acidimicrobiaceae</taxon>
        <taxon>Aciditerrimonas</taxon>
    </lineage>
</organism>
<comment type="caution">
    <text evidence="3">The sequence shown here is derived from an EMBL/GenBank/DDBJ whole genome shotgun (WGS) entry which is preliminary data.</text>
</comment>
<evidence type="ECO:0000259" key="2">
    <source>
        <dbReference type="Pfam" id="PF13193"/>
    </source>
</evidence>
<accession>A0ABV6C4S1</accession>
<feature type="domain" description="AMP-binding enzyme C-terminal" evidence="2">
    <location>
        <begin position="491"/>
        <end position="567"/>
    </location>
</feature>
<proteinExistence type="predicted"/>
<dbReference type="InterPro" id="IPR000873">
    <property type="entry name" value="AMP-dep_synth/lig_dom"/>
</dbReference>
<evidence type="ECO:0000313" key="4">
    <source>
        <dbReference type="Proteomes" id="UP001589788"/>
    </source>
</evidence>
<dbReference type="RefSeq" id="WP_377788323.1">
    <property type="nucleotide sequence ID" value="NZ_JBHLYQ010000022.1"/>
</dbReference>
<evidence type="ECO:0000259" key="1">
    <source>
        <dbReference type="Pfam" id="PF00501"/>
    </source>
</evidence>
<dbReference type="PANTHER" id="PTHR43767">
    <property type="entry name" value="LONG-CHAIN-FATTY-ACID--COA LIGASE"/>
    <property type="match status" value="1"/>
</dbReference>
<dbReference type="InterPro" id="IPR020845">
    <property type="entry name" value="AMP-binding_CS"/>
</dbReference>
<feature type="domain" description="AMP-dependent synthetase/ligase" evidence="1">
    <location>
        <begin position="50"/>
        <end position="441"/>
    </location>
</feature>
<dbReference type="Pfam" id="PF13193">
    <property type="entry name" value="AMP-binding_C"/>
    <property type="match status" value="1"/>
</dbReference>
<dbReference type="InterPro" id="IPR042099">
    <property type="entry name" value="ANL_N_sf"/>
</dbReference>
<gene>
    <name evidence="3" type="ORF">ACFFRE_03640</name>
</gene>
<sequence length="583" mass="63720">MSTMSLAEATAQLTAPGQLFEMEEVVIRGIPTRVWKHAPDSLRTVLELSRGHGDKDFLVYEDERTTFEEHFRQAAALAQLLRDRFGVQKGDRVALVMRNLPEWALTFWAAAAAGAIVVPVNAWWKGDELEYALADSGSSVAVVDSERHERLLAHYQNLPQLRAVVVADEQRSGQPPTPVPGVETVAFADIRTTPGGDVQLPDVPLAPDDDATIFYTSGTTGRPKGVVGTHRNMCTNLMSLFFLNTRAQLRRAGEVADVSEGGQNAYLLSVPLFHATGCHSILVANTAAGGKLVMMHHFDPERALELIERERITTFGGVPAMVMQILDSPDFAKRDTSSVRAVAYGGAPAPPELVRRIKQHFPSGSPSNGYGLTETSSVTTMNMGDDYVRKPDSVGPPVPVCDVAVVPEHFEGDEPTEDLPRGPQVVGELWVKGPNVVRGYWNKPEETARTFTKGWLHTGDIARIDEEGFVYIVDRAKDLVIRGGENISSVEVESVLFEHPAVADCAVIGVPHPVLGEEVGAVVVLRPGAQVTAEELTRHVKERLAAFKAPAHIWFRSEPLPRNPQGKVLKRELRTELVEQSST</sequence>
<dbReference type="Gene3D" id="3.30.300.30">
    <property type="match status" value="1"/>
</dbReference>
<name>A0ABV6C4S1_9ACTN</name>
<protein>
    <submittedName>
        <fullName evidence="3">Class I adenylate-forming enzyme family protein</fullName>
    </submittedName>
</protein>
<dbReference type="PANTHER" id="PTHR43767:SF7">
    <property type="entry name" value="MEDIUM_LONG-CHAIN-FATTY-ACID--COA LIGASE FADD8"/>
    <property type="match status" value="1"/>
</dbReference>
<dbReference type="NCBIfam" id="NF004837">
    <property type="entry name" value="PRK06187.1"/>
    <property type="match status" value="1"/>
</dbReference>
<keyword evidence="4" id="KW-1185">Reference proteome</keyword>
<dbReference type="EMBL" id="JBHLYQ010000022">
    <property type="protein sequence ID" value="MFC0081252.1"/>
    <property type="molecule type" value="Genomic_DNA"/>
</dbReference>
<reference evidence="3 4" key="1">
    <citation type="submission" date="2024-09" db="EMBL/GenBank/DDBJ databases">
        <authorList>
            <person name="Sun Q."/>
            <person name="Mori K."/>
        </authorList>
    </citation>
    <scope>NUCLEOTIDE SEQUENCE [LARGE SCALE GENOMIC DNA]</scope>
    <source>
        <strain evidence="3 4">JCM 15389</strain>
    </source>
</reference>
<dbReference type="SUPFAM" id="SSF56801">
    <property type="entry name" value="Acetyl-CoA synthetase-like"/>
    <property type="match status" value="1"/>
</dbReference>
<evidence type="ECO:0000313" key="3">
    <source>
        <dbReference type="EMBL" id="MFC0081252.1"/>
    </source>
</evidence>
<dbReference type="InterPro" id="IPR050237">
    <property type="entry name" value="ATP-dep_AMP-bd_enzyme"/>
</dbReference>
<dbReference type="Pfam" id="PF00501">
    <property type="entry name" value="AMP-binding"/>
    <property type="match status" value="1"/>
</dbReference>